<dbReference type="OrthoDB" id="9763616at2"/>
<dbReference type="RefSeq" id="WP_145056481.1">
    <property type="nucleotide sequence ID" value="NZ_CP036433.1"/>
</dbReference>
<dbReference type="PANTHER" id="PTHR33987:SF1">
    <property type="entry name" value="CALCINEURIN-LIKE METALLO-PHOSPHOESTERASE SUPERFAMILY PROTEIN"/>
    <property type="match status" value="1"/>
</dbReference>
<gene>
    <name evidence="2" type="primary">phoD_2</name>
    <name evidence="2" type="ORF">Pla8534_55760</name>
</gene>
<reference evidence="2 3" key="1">
    <citation type="submission" date="2019-02" db="EMBL/GenBank/DDBJ databases">
        <title>Deep-cultivation of Planctomycetes and their phenomic and genomic characterization uncovers novel biology.</title>
        <authorList>
            <person name="Wiegand S."/>
            <person name="Jogler M."/>
            <person name="Boedeker C."/>
            <person name="Pinto D."/>
            <person name="Vollmers J."/>
            <person name="Rivas-Marin E."/>
            <person name="Kohn T."/>
            <person name="Peeters S.H."/>
            <person name="Heuer A."/>
            <person name="Rast P."/>
            <person name="Oberbeckmann S."/>
            <person name="Bunk B."/>
            <person name="Jeske O."/>
            <person name="Meyerdierks A."/>
            <person name="Storesund J.E."/>
            <person name="Kallscheuer N."/>
            <person name="Luecker S."/>
            <person name="Lage O.M."/>
            <person name="Pohl T."/>
            <person name="Merkel B.J."/>
            <person name="Hornburger P."/>
            <person name="Mueller R.-W."/>
            <person name="Bruemmer F."/>
            <person name="Labrenz M."/>
            <person name="Spormann A.M."/>
            <person name="Op den Camp H."/>
            <person name="Overmann J."/>
            <person name="Amann R."/>
            <person name="Jetten M.S.M."/>
            <person name="Mascher T."/>
            <person name="Medema M.H."/>
            <person name="Devos D.P."/>
            <person name="Kaster A.-K."/>
            <person name="Ovreas L."/>
            <person name="Rohde M."/>
            <person name="Galperin M.Y."/>
            <person name="Jogler C."/>
        </authorList>
    </citation>
    <scope>NUCLEOTIDE SEQUENCE [LARGE SCALE GENOMIC DNA]</scope>
    <source>
        <strain evidence="2 3">Pla85_3_4</strain>
    </source>
</reference>
<sequence>MQVSRRHFKLTALAGLLAGWWQPWFGSSSKALAAALRQAEGAAAGPLVGAVTPDTAAIWMYTPADAKIEVRCAPADDPANSLRAAIEPIPTDDLELPGQAWQAALLGLVPNTVYTYQVILDGQTAPEHAGSFRTAPLQGAPVNFRLGLTSCMKVEKPQDSWPLFLQQEPDLHLTLGDTVYADTTDPRVQWRHHLRYRQSPAFARVIRSVPTFALWDDHDFGPDNSDGTAKGKEHSLSGWKRVWRNPGAGAPDLPGAFYRYAWGDVEFFVVDGRYYRSPGKARDDASKTMLGDAQFAWLVAGLKESQAKFKVVASGSTLHHSMHDGWRVYTRARHQFFDAIKTHRIDGVVYLSGSLHNSLAWEHHESDRVGYPLVEVISSGIANSKRLGFATLDFDTTHSDPAMHVRIVNGSGKLRQEQTWRLSQLSHG</sequence>
<dbReference type="CDD" id="cd07389">
    <property type="entry name" value="MPP_PhoD"/>
    <property type="match status" value="1"/>
</dbReference>
<evidence type="ECO:0000313" key="3">
    <source>
        <dbReference type="Proteomes" id="UP000317648"/>
    </source>
</evidence>
<dbReference type="InterPro" id="IPR029052">
    <property type="entry name" value="Metallo-depent_PP-like"/>
</dbReference>
<dbReference type="Pfam" id="PF09423">
    <property type="entry name" value="PhoD"/>
    <property type="match status" value="1"/>
</dbReference>
<dbReference type="KEGG" id="lcre:Pla8534_55760"/>
<dbReference type="AlphaFoldDB" id="A0A518E0V5"/>
<keyword evidence="2" id="KW-0378">Hydrolase</keyword>
<dbReference type="Proteomes" id="UP000317648">
    <property type="component" value="Chromosome"/>
</dbReference>
<keyword evidence="3" id="KW-1185">Reference proteome</keyword>
<dbReference type="GO" id="GO:0004035">
    <property type="term" value="F:alkaline phosphatase activity"/>
    <property type="evidence" value="ECO:0007669"/>
    <property type="project" value="UniProtKB-EC"/>
</dbReference>
<feature type="domain" description="PhoD-like phosphatase metallophosphatase" evidence="1">
    <location>
        <begin position="149"/>
        <end position="384"/>
    </location>
</feature>
<dbReference type="PANTHER" id="PTHR33987">
    <property type="entry name" value="CALCINEURIN-LIKE METALLO-PHOSPHOESTERASE SUPERFAMILY PROTEIN"/>
    <property type="match status" value="1"/>
</dbReference>
<name>A0A518E0V5_9BACT</name>
<organism evidence="2 3">
    <name type="scientific">Lignipirellula cremea</name>
    <dbReference type="NCBI Taxonomy" id="2528010"/>
    <lineage>
        <taxon>Bacteria</taxon>
        <taxon>Pseudomonadati</taxon>
        <taxon>Planctomycetota</taxon>
        <taxon>Planctomycetia</taxon>
        <taxon>Pirellulales</taxon>
        <taxon>Pirellulaceae</taxon>
        <taxon>Lignipirellula</taxon>
    </lineage>
</organism>
<evidence type="ECO:0000313" key="2">
    <source>
        <dbReference type="EMBL" id="QDU97722.1"/>
    </source>
</evidence>
<dbReference type="SUPFAM" id="SSF56300">
    <property type="entry name" value="Metallo-dependent phosphatases"/>
    <property type="match status" value="1"/>
</dbReference>
<dbReference type="Gene3D" id="3.60.21.70">
    <property type="entry name" value="PhoD-like phosphatase"/>
    <property type="match status" value="1"/>
</dbReference>
<dbReference type="EC" id="3.1.3.1" evidence="2"/>
<protein>
    <submittedName>
        <fullName evidence="2">Alkaline phosphatase D</fullName>
        <ecNumber evidence="2">3.1.3.1</ecNumber>
    </submittedName>
</protein>
<evidence type="ECO:0000259" key="1">
    <source>
        <dbReference type="Pfam" id="PF09423"/>
    </source>
</evidence>
<dbReference type="EMBL" id="CP036433">
    <property type="protein sequence ID" value="QDU97722.1"/>
    <property type="molecule type" value="Genomic_DNA"/>
</dbReference>
<accession>A0A518E0V5</accession>
<dbReference type="InterPro" id="IPR038607">
    <property type="entry name" value="PhoD-like_sf"/>
</dbReference>
<dbReference type="InterPro" id="IPR018946">
    <property type="entry name" value="PhoD-like_MPP"/>
</dbReference>
<proteinExistence type="predicted"/>